<proteinExistence type="predicted"/>
<evidence type="ECO:0000313" key="2">
    <source>
        <dbReference type="Proteomes" id="UP001501578"/>
    </source>
</evidence>
<name>A0ABP4B856_9ACTN</name>
<organism evidence="1 2">
    <name type="scientific">Nonomuraea longicatena</name>
    <dbReference type="NCBI Taxonomy" id="83682"/>
    <lineage>
        <taxon>Bacteria</taxon>
        <taxon>Bacillati</taxon>
        <taxon>Actinomycetota</taxon>
        <taxon>Actinomycetes</taxon>
        <taxon>Streptosporangiales</taxon>
        <taxon>Streptosporangiaceae</taxon>
        <taxon>Nonomuraea</taxon>
    </lineage>
</organism>
<protein>
    <submittedName>
        <fullName evidence="1">Uncharacterized protein</fullName>
    </submittedName>
</protein>
<evidence type="ECO:0000313" key="1">
    <source>
        <dbReference type="EMBL" id="GAA0946453.1"/>
    </source>
</evidence>
<gene>
    <name evidence="1" type="ORF">GCM10009560_62190</name>
</gene>
<dbReference type="EMBL" id="BAAAHQ010000040">
    <property type="protein sequence ID" value="GAA0946453.1"/>
    <property type="molecule type" value="Genomic_DNA"/>
</dbReference>
<comment type="caution">
    <text evidence="1">The sequence shown here is derived from an EMBL/GenBank/DDBJ whole genome shotgun (WGS) entry which is preliminary data.</text>
</comment>
<dbReference type="Proteomes" id="UP001501578">
    <property type="component" value="Unassembled WGS sequence"/>
</dbReference>
<sequence length="80" mass="8638">MAVWDLPQPCRISGWTVMDAAGGGFIAFRRAPGGNTDNVVGGPNLDVLRREVARAEGITVTQLDARESCRRELLKGDGLR</sequence>
<reference evidence="2" key="1">
    <citation type="journal article" date="2019" name="Int. J. Syst. Evol. Microbiol.">
        <title>The Global Catalogue of Microorganisms (GCM) 10K type strain sequencing project: providing services to taxonomists for standard genome sequencing and annotation.</title>
        <authorList>
            <consortium name="The Broad Institute Genomics Platform"/>
            <consortium name="The Broad Institute Genome Sequencing Center for Infectious Disease"/>
            <person name="Wu L."/>
            <person name="Ma J."/>
        </authorList>
    </citation>
    <scope>NUCLEOTIDE SEQUENCE [LARGE SCALE GENOMIC DNA]</scope>
    <source>
        <strain evidence="2">JCM 11136</strain>
    </source>
</reference>
<accession>A0ABP4B856</accession>
<keyword evidence="2" id="KW-1185">Reference proteome</keyword>